<reference evidence="1 2" key="1">
    <citation type="journal article" date="2010" name="Stand. Genomic Sci.">
        <title>Complete genome sequence of Planctomyces limnophilus type strain (Mu 290).</title>
        <authorList>
            <person name="Labutti K."/>
            <person name="Sikorski J."/>
            <person name="Schneider S."/>
            <person name="Nolan M."/>
            <person name="Lucas S."/>
            <person name="Glavina Del Rio T."/>
            <person name="Tice H."/>
            <person name="Cheng J.F."/>
            <person name="Goodwin L."/>
            <person name="Pitluck S."/>
            <person name="Liolios K."/>
            <person name="Ivanova N."/>
            <person name="Mavromatis K."/>
            <person name="Mikhailova N."/>
            <person name="Pati A."/>
            <person name="Chen A."/>
            <person name="Palaniappan K."/>
            <person name="Land M."/>
            <person name="Hauser L."/>
            <person name="Chang Y.J."/>
            <person name="Jeffries C.D."/>
            <person name="Tindall B.J."/>
            <person name="Rohde M."/>
            <person name="Goker M."/>
            <person name="Woyke T."/>
            <person name="Bristow J."/>
            <person name="Eisen J.A."/>
            <person name="Markowitz V."/>
            <person name="Hugenholtz P."/>
            <person name="Kyrpides N.C."/>
            <person name="Klenk H.P."/>
            <person name="Lapidus A."/>
        </authorList>
    </citation>
    <scope>NUCLEOTIDE SEQUENCE [LARGE SCALE GENOMIC DNA]</scope>
    <source>
        <strain evidence="2">ATCC 43296 / DSM 3776 / IFAM 1008 / 290</strain>
    </source>
</reference>
<dbReference type="HOGENOM" id="CLU_2247537_0_0_0"/>
<proteinExistence type="predicted"/>
<dbReference type="KEGG" id="plm:Plim_0138"/>
<sequence length="104" mass="11206">MLTTCLIPTTCDNLRGRLKTESSGLHVAGTPQGSVACGESETDVAKDRHVQRNWNFLEPARGEVCPAGVIREGLRQETSPCDFLAGSRESSCQVLEPSLDRGTC</sequence>
<gene>
    <name evidence="1" type="ordered locus">Plim_0138</name>
</gene>
<dbReference type="STRING" id="521674.Plim_0138"/>
<evidence type="ECO:0000313" key="1">
    <source>
        <dbReference type="EMBL" id="ADG65990.1"/>
    </source>
</evidence>
<dbReference type="AlphaFoldDB" id="D5SN63"/>
<protein>
    <submittedName>
        <fullName evidence="1">Uncharacterized protein</fullName>
    </submittedName>
</protein>
<dbReference type="EMBL" id="CP001744">
    <property type="protein sequence ID" value="ADG65990.1"/>
    <property type="molecule type" value="Genomic_DNA"/>
</dbReference>
<accession>D5SN63</accession>
<name>D5SN63_PLAL2</name>
<organism evidence="1 2">
    <name type="scientific">Planctopirus limnophila (strain ATCC 43296 / DSM 3776 / IFAM 1008 / Mu 290)</name>
    <name type="common">Planctomyces limnophilus</name>
    <dbReference type="NCBI Taxonomy" id="521674"/>
    <lineage>
        <taxon>Bacteria</taxon>
        <taxon>Pseudomonadati</taxon>
        <taxon>Planctomycetota</taxon>
        <taxon>Planctomycetia</taxon>
        <taxon>Planctomycetales</taxon>
        <taxon>Planctomycetaceae</taxon>
        <taxon>Planctopirus</taxon>
    </lineage>
</organism>
<evidence type="ECO:0000313" key="2">
    <source>
        <dbReference type="Proteomes" id="UP000002220"/>
    </source>
</evidence>
<keyword evidence="2" id="KW-1185">Reference proteome</keyword>
<dbReference type="Proteomes" id="UP000002220">
    <property type="component" value="Chromosome"/>
</dbReference>